<dbReference type="InterPro" id="IPR044783">
    <property type="entry name" value="PHYL"/>
</dbReference>
<evidence type="ECO:0000256" key="4">
    <source>
        <dbReference type="SAM" id="Phobius"/>
    </source>
</evidence>
<feature type="transmembrane region" description="Helical" evidence="4">
    <location>
        <begin position="216"/>
        <end position="237"/>
    </location>
</feature>
<gene>
    <name evidence="6" type="ORF">POM88_042010</name>
</gene>
<dbReference type="Proteomes" id="UP001237642">
    <property type="component" value="Unassembled WGS sequence"/>
</dbReference>
<evidence type="ECO:0000259" key="5">
    <source>
        <dbReference type="PROSITE" id="PS50859"/>
    </source>
</evidence>
<sequence>MMSNMYSNMIFYSCIAKGTTILADFLSKNEDLGAIALKCLEKTPRFHSLYSHTVRNRTYLYLIDDPFVYFGIFDVNLEKPLCVSFLKSVIVSFNRILMKNSIKRSDGLKPHCFQGEFDPVFSELVASPLVMSEGDDSGSSSSVRENRVGLTPLLGGSEKNVIKKKRRFFGEVSGGKEVEVSCDDGIALSREFCLVSCHKDGLFVVDKAKRVWKRQLWMVLSLDLVVCCIMFAIWLGICRGFKCISE</sequence>
<reference evidence="6" key="2">
    <citation type="submission" date="2023-05" db="EMBL/GenBank/DDBJ databases">
        <authorList>
            <person name="Schelkunov M.I."/>
        </authorList>
    </citation>
    <scope>NUCLEOTIDE SEQUENCE</scope>
    <source>
        <strain evidence="6">Hsosn_3</strain>
        <tissue evidence="6">Leaf</tissue>
    </source>
</reference>
<evidence type="ECO:0000256" key="2">
    <source>
        <dbReference type="ARBA" id="ARBA00008025"/>
    </source>
</evidence>
<evidence type="ECO:0000313" key="6">
    <source>
        <dbReference type="EMBL" id="KAK1366449.1"/>
    </source>
</evidence>
<evidence type="ECO:0000256" key="1">
    <source>
        <dbReference type="ARBA" id="ARBA00004370"/>
    </source>
</evidence>
<dbReference type="AlphaFoldDB" id="A0AAD8HHG5"/>
<dbReference type="PANTHER" id="PTHR47461">
    <property type="entry name" value="PHYTOLONGIN PHYL1.2"/>
    <property type="match status" value="1"/>
</dbReference>
<proteinExistence type="inferred from homology"/>
<dbReference type="PROSITE" id="PS50859">
    <property type="entry name" value="LONGIN"/>
    <property type="match status" value="1"/>
</dbReference>
<dbReference type="EMBL" id="JAUIZM010000009">
    <property type="protein sequence ID" value="KAK1366449.1"/>
    <property type="molecule type" value="Genomic_DNA"/>
</dbReference>
<comment type="caution">
    <text evidence="6">The sequence shown here is derived from an EMBL/GenBank/DDBJ whole genome shotgun (WGS) entry which is preliminary data.</text>
</comment>
<organism evidence="6 7">
    <name type="scientific">Heracleum sosnowskyi</name>
    <dbReference type="NCBI Taxonomy" id="360622"/>
    <lineage>
        <taxon>Eukaryota</taxon>
        <taxon>Viridiplantae</taxon>
        <taxon>Streptophyta</taxon>
        <taxon>Embryophyta</taxon>
        <taxon>Tracheophyta</taxon>
        <taxon>Spermatophyta</taxon>
        <taxon>Magnoliopsida</taxon>
        <taxon>eudicotyledons</taxon>
        <taxon>Gunneridae</taxon>
        <taxon>Pentapetalae</taxon>
        <taxon>asterids</taxon>
        <taxon>campanulids</taxon>
        <taxon>Apiales</taxon>
        <taxon>Apiaceae</taxon>
        <taxon>Apioideae</taxon>
        <taxon>apioid superclade</taxon>
        <taxon>Tordylieae</taxon>
        <taxon>Tordyliinae</taxon>
        <taxon>Heracleum</taxon>
    </lineage>
</organism>
<protein>
    <submittedName>
        <fullName evidence="6">Longin domain-containing protein</fullName>
    </submittedName>
</protein>
<dbReference type="InterPro" id="IPR010908">
    <property type="entry name" value="Longin_dom"/>
</dbReference>
<name>A0AAD8HHG5_9APIA</name>
<comment type="similarity">
    <text evidence="2">Belongs to the synaptobrevin family.</text>
</comment>
<feature type="domain" description="Longin" evidence="5">
    <location>
        <begin position="9"/>
        <end position="121"/>
    </location>
</feature>
<keyword evidence="4" id="KW-1133">Transmembrane helix</keyword>
<evidence type="ECO:0000313" key="7">
    <source>
        <dbReference type="Proteomes" id="UP001237642"/>
    </source>
</evidence>
<accession>A0AAD8HHG5</accession>
<evidence type="ECO:0000256" key="3">
    <source>
        <dbReference type="ARBA" id="ARBA00023136"/>
    </source>
</evidence>
<dbReference type="Gene3D" id="3.30.450.50">
    <property type="entry name" value="Longin domain"/>
    <property type="match status" value="1"/>
</dbReference>
<keyword evidence="3 4" id="KW-0472">Membrane</keyword>
<keyword evidence="4" id="KW-0812">Transmembrane</keyword>
<dbReference type="PANTHER" id="PTHR47461:SF3">
    <property type="entry name" value="PHYTOLONGIN PHYL2.2"/>
    <property type="match status" value="1"/>
</dbReference>
<dbReference type="InterPro" id="IPR011012">
    <property type="entry name" value="Longin-like_dom_sf"/>
</dbReference>
<reference evidence="6" key="1">
    <citation type="submission" date="2023-02" db="EMBL/GenBank/DDBJ databases">
        <title>Genome of toxic invasive species Heracleum sosnowskyi carries increased number of genes despite the absence of recent whole-genome duplications.</title>
        <authorList>
            <person name="Schelkunov M."/>
            <person name="Shtratnikova V."/>
            <person name="Makarenko M."/>
            <person name="Klepikova A."/>
            <person name="Omelchenko D."/>
            <person name="Novikova G."/>
            <person name="Obukhova E."/>
            <person name="Bogdanov V."/>
            <person name="Penin A."/>
            <person name="Logacheva M."/>
        </authorList>
    </citation>
    <scope>NUCLEOTIDE SEQUENCE</scope>
    <source>
        <strain evidence="6">Hsosn_3</strain>
        <tissue evidence="6">Leaf</tissue>
    </source>
</reference>
<keyword evidence="7" id="KW-1185">Reference proteome</keyword>
<comment type="subcellular location">
    <subcellularLocation>
        <location evidence="1">Membrane</location>
    </subcellularLocation>
</comment>
<dbReference type="GO" id="GO:0016020">
    <property type="term" value="C:membrane"/>
    <property type="evidence" value="ECO:0007669"/>
    <property type="project" value="UniProtKB-SubCell"/>
</dbReference>
<dbReference type="SUPFAM" id="SSF64356">
    <property type="entry name" value="SNARE-like"/>
    <property type="match status" value="1"/>
</dbReference>